<gene>
    <name evidence="2" type="ORF">SAMN04488509_101283</name>
</gene>
<sequence>MKLTSWPRVFLLLTLPLGASAAQPKPEFHPIALPPGKSIHDIKPHPEVRADQPVLLELRAHRHADGSLHFDCSHASAVDADAPAEDDSE</sequence>
<keyword evidence="1" id="KW-0732">Signal</keyword>
<feature type="signal peptide" evidence="1">
    <location>
        <begin position="1"/>
        <end position="21"/>
    </location>
</feature>
<protein>
    <submittedName>
        <fullName evidence="2">Uncharacterized protein</fullName>
    </submittedName>
</protein>
<keyword evidence="3" id="KW-1185">Reference proteome</keyword>
<accession>A0A1G6S3A8</accession>
<dbReference type="STRING" id="265719.SAMN04488509_101283"/>
<organism evidence="2 3">
    <name type="scientific">Aquimonas voraii</name>
    <dbReference type="NCBI Taxonomy" id="265719"/>
    <lineage>
        <taxon>Bacteria</taxon>
        <taxon>Pseudomonadati</taxon>
        <taxon>Pseudomonadota</taxon>
        <taxon>Gammaproteobacteria</taxon>
        <taxon>Lysobacterales</taxon>
        <taxon>Lysobacteraceae</taxon>
        <taxon>Aquimonas</taxon>
    </lineage>
</organism>
<evidence type="ECO:0000313" key="2">
    <source>
        <dbReference type="EMBL" id="SDD11390.1"/>
    </source>
</evidence>
<dbReference type="EMBL" id="FNAG01000001">
    <property type="protein sequence ID" value="SDD11390.1"/>
    <property type="molecule type" value="Genomic_DNA"/>
</dbReference>
<evidence type="ECO:0000256" key="1">
    <source>
        <dbReference type="SAM" id="SignalP"/>
    </source>
</evidence>
<proteinExistence type="predicted"/>
<feature type="chain" id="PRO_5011769581" evidence="1">
    <location>
        <begin position="22"/>
        <end position="89"/>
    </location>
</feature>
<dbReference type="Proteomes" id="UP000199603">
    <property type="component" value="Unassembled WGS sequence"/>
</dbReference>
<reference evidence="2 3" key="1">
    <citation type="submission" date="2016-10" db="EMBL/GenBank/DDBJ databases">
        <authorList>
            <person name="de Groot N.N."/>
        </authorList>
    </citation>
    <scope>NUCLEOTIDE SEQUENCE [LARGE SCALE GENOMIC DNA]</scope>
    <source>
        <strain evidence="2 3">DSM 16957</strain>
    </source>
</reference>
<dbReference type="AlphaFoldDB" id="A0A1G6S3A8"/>
<evidence type="ECO:0000313" key="3">
    <source>
        <dbReference type="Proteomes" id="UP000199603"/>
    </source>
</evidence>
<name>A0A1G6S3A8_9GAMM</name>